<dbReference type="Proteomes" id="UP000281474">
    <property type="component" value="Unassembled WGS sequence"/>
</dbReference>
<sequence>MDDLNSIKRLISKLKPIETLGVLAIYSGVFRKKKLQITEPGLELIQYLFLTTKQVKSPQLPSSEQIIKLIDYSNCVLESFVSNRAQDVIEHKNTNLKMAAELARLGAQNYRNWSYTSETIEIISEMINPISDYVNKQSGYNLEGLSIIVKHIFTRNIGETHFFSDLKENHLDDLSEDEFINLILLDENLYRLINRYWLDLNLLSKNSKVNKEELVKLADALSFCFDGNLMSLEDVYNKNIITLKPFVKVSQDNYVLFSITAINSFYMEIIGDLVSGERKSLECFNRRRSKYIELKTFEVFKKYFPSCEVYNDFHIDNMSSNQKDIIVKFGDIIILIEVKSNGINKGVRNSGVLSLKKFLDDTIVSAHHQTLELKNKIENQSIVRLADTKDIRFIIDPLKTRKIYRLVVLFRELGGLHTNLRNFKELTGDLGNDISVITLTDLMVVFDILSSQSERLDYLLQRLKLESNVDYIGDEVDLLGYYLLNRFDIDFSKYQGKKVKFEGYSESIDRYKSSALTSSKLEKPRFEISPYWKKLIAEIEHSLGVNSRPIISQLYRFNVSDQLKLYDEFKLIFTDVKFHIDPQHYQCIDVVDEKSRVLIRFIAIKFEKMSSFKESEKMIEQVRCQSYSKIFVLYLNSMKNGEYAGGIALSTKNNKKRKTKPLIIK</sequence>
<dbReference type="OrthoDB" id="787523at2"/>
<gene>
    <name evidence="1" type="ORF">D5018_11880</name>
</gene>
<evidence type="ECO:0008006" key="3">
    <source>
        <dbReference type="Google" id="ProtNLM"/>
    </source>
</evidence>
<evidence type="ECO:0000313" key="1">
    <source>
        <dbReference type="EMBL" id="RLV59479.1"/>
    </source>
</evidence>
<accession>A0A3L8PXF2</accession>
<dbReference type="EMBL" id="QZEI01000033">
    <property type="protein sequence ID" value="RLV59479.1"/>
    <property type="molecule type" value="Genomic_DNA"/>
</dbReference>
<evidence type="ECO:0000313" key="2">
    <source>
        <dbReference type="Proteomes" id="UP000281474"/>
    </source>
</evidence>
<dbReference type="AlphaFoldDB" id="A0A3L8PXF2"/>
<name>A0A3L8PXF2_9GAMM</name>
<comment type="caution">
    <text evidence="1">The sequence shown here is derived from an EMBL/GenBank/DDBJ whole genome shotgun (WGS) entry which is preliminary data.</text>
</comment>
<reference evidence="1 2" key="1">
    <citation type="submission" date="2018-09" db="EMBL/GenBank/DDBJ databases">
        <title>Phylogeny of the Shewanellaceae, and recommendation for two new genera, Pseudoshewanella and Parashewanella.</title>
        <authorList>
            <person name="Wang G."/>
        </authorList>
    </citation>
    <scope>NUCLEOTIDE SEQUENCE [LARGE SCALE GENOMIC DNA]</scope>
    <source>
        <strain evidence="1 2">C51</strain>
    </source>
</reference>
<dbReference type="RefSeq" id="WP_121839226.1">
    <property type="nucleotide sequence ID" value="NZ_ML014782.1"/>
</dbReference>
<organism evidence="1 2">
    <name type="scientific">Parashewanella curva</name>
    <dbReference type="NCBI Taxonomy" id="2338552"/>
    <lineage>
        <taxon>Bacteria</taxon>
        <taxon>Pseudomonadati</taxon>
        <taxon>Pseudomonadota</taxon>
        <taxon>Gammaproteobacteria</taxon>
        <taxon>Alteromonadales</taxon>
        <taxon>Shewanellaceae</taxon>
        <taxon>Parashewanella</taxon>
    </lineage>
</organism>
<proteinExistence type="predicted"/>
<protein>
    <recommendedName>
        <fullName evidence="3">NERD domain-containing protein</fullName>
    </recommendedName>
</protein>
<keyword evidence="2" id="KW-1185">Reference proteome</keyword>